<reference evidence="3 4" key="1">
    <citation type="submission" date="2013-10" db="EMBL/GenBank/DDBJ databases">
        <title>Whole Genome Shotgun Sequence of Pseudomonas taiwanensis SJ9.</title>
        <authorList>
            <person name="Hong S.-J."/>
            <person name="Shin J.-H."/>
        </authorList>
    </citation>
    <scope>NUCLEOTIDE SEQUENCE [LARGE SCALE GENOMIC DNA]</scope>
    <source>
        <strain evidence="3 4">SJ9</strain>
    </source>
</reference>
<evidence type="ECO:0008006" key="5">
    <source>
        <dbReference type="Google" id="ProtNLM"/>
    </source>
</evidence>
<proteinExistence type="predicted"/>
<evidence type="ECO:0000313" key="4">
    <source>
        <dbReference type="Proteomes" id="UP000018511"/>
    </source>
</evidence>
<protein>
    <recommendedName>
        <fullName evidence="5">Tail tape measure protein</fullName>
    </recommendedName>
</protein>
<dbReference type="AlphaFoldDB" id="V7DCL9"/>
<evidence type="ECO:0000313" key="3">
    <source>
        <dbReference type="EMBL" id="ESW39210.1"/>
    </source>
</evidence>
<organism evidence="3 4">
    <name type="scientific">Pseudomonas taiwanensis SJ9</name>
    <dbReference type="NCBI Taxonomy" id="1388762"/>
    <lineage>
        <taxon>Bacteria</taxon>
        <taxon>Pseudomonadati</taxon>
        <taxon>Pseudomonadota</taxon>
        <taxon>Gammaproteobacteria</taxon>
        <taxon>Pseudomonadales</taxon>
        <taxon>Pseudomonadaceae</taxon>
        <taxon>Pseudomonas</taxon>
    </lineage>
</organism>
<gene>
    <name evidence="3" type="ORF">O164_13345</name>
</gene>
<dbReference type="PATRIC" id="fig|1388762.3.peg.2663"/>
<evidence type="ECO:0000256" key="2">
    <source>
        <dbReference type="SAM" id="MobiDB-lite"/>
    </source>
</evidence>
<feature type="region of interest" description="Disordered" evidence="2">
    <location>
        <begin position="870"/>
        <end position="890"/>
    </location>
</feature>
<keyword evidence="1" id="KW-0175">Coiled coil</keyword>
<sequence>MAGSTIIQLVLRARDEMSNALNGAAGKVAGLIAAFAGASAIKETVSQLTELDVASKRLQVSVEDLTAAQYAAFKTSGVGAEQFVDALEEVRIKIEEMNSIQSGGAIDFFQIMKTSSAEFMKLNPLEQLQMISDVMKGMSSSAQFTFLDQIGSDNLRNLLPLLEDGSGKFKELMAQARAAGYTLNSLDTKNVEQLNRTFNELSTSISTGFKKSIADAAPEFTALVQMMLQGTTDAKTGVDDLGTSGREQFRGIVYAAGQAFAAFGRAGDAIYAIFFAIAKGATDTATVFALGFDQILTYLSKFVSSFVSFYRRAFADVLTLVGNSFVPGIQSLLNKIPGSLASTMSSSLDTVRSYINDSVADLNKPITLNLGGGIFKDFAAQAGRASQTLDKLGQEAVKATLTGVGGISGAISTATDKLLDAGAAIEAQNKSLVDQDAARAKLGIGRGGDAKNALTNTQTAATLAATQAKLQADLAKMEIDKSIETIQTRQQLENKALDARATTEKLTATEIADQRLAIDLKANREISDQRKASLGEDIKVLQAQLAAQKKVLGQSTIDSERGTALGAIADLEAQITVKRQEQLNLTSALANQEALLKADRASALADSQAQVQAIKDQLEVDLLRIRGSDYKADLIEIEREFAETKRVLEALGEDSTAAADLVAAKKAKAELDEIDRQYAALKRKLENNQISSKDYLKQVDALGERGGKAAGVTGNQEDVDRTKDSLESARSEVFSLDKTWKDLQSSMNSGLGDAFTSIVNGSKNAKEAFADMGAAMISTILQVIAQLMVQYAIQSMLGMVSGGATTAVGAIAGGVKHDGGLIGAAGGRSRSLPGWMFGGAMKYHTGGVIGLKPNEVPIIAEKGEEMLTANDPRHRNNMGKGTGGSAAGSQPRVTINNVIDAPSIASALEGSDGERVIMNHIRANRAEIKSM</sequence>
<evidence type="ECO:0000256" key="1">
    <source>
        <dbReference type="SAM" id="Coils"/>
    </source>
</evidence>
<dbReference type="EMBL" id="AXUP01000166">
    <property type="protein sequence ID" value="ESW39210.1"/>
    <property type="molecule type" value="Genomic_DNA"/>
</dbReference>
<dbReference type="Proteomes" id="UP000018511">
    <property type="component" value="Unassembled WGS sequence"/>
</dbReference>
<name>V7DCL9_9PSED</name>
<accession>V7DCL9</accession>
<feature type="coiled-coil region" evidence="1">
    <location>
        <begin position="634"/>
        <end position="691"/>
    </location>
</feature>
<comment type="caution">
    <text evidence="3">The sequence shown here is derived from an EMBL/GenBank/DDBJ whole genome shotgun (WGS) entry which is preliminary data.</text>
</comment>